<dbReference type="SUPFAM" id="SSF53720">
    <property type="entry name" value="ALDH-like"/>
    <property type="match status" value="1"/>
</dbReference>
<reference evidence="1 2" key="1">
    <citation type="journal article" date="2023" name="Plants (Basel)">
        <title>Bridging the Gap: Combining Genomics and Transcriptomics Approaches to Understand Stylosanthes scabra, an Orphan Legume from the Brazilian Caatinga.</title>
        <authorList>
            <person name="Ferreira-Neto J.R.C."/>
            <person name="da Silva M.D."/>
            <person name="Binneck E."/>
            <person name="de Melo N.F."/>
            <person name="da Silva R.H."/>
            <person name="de Melo A.L.T.M."/>
            <person name="Pandolfi V."/>
            <person name="Bustamante F.O."/>
            <person name="Brasileiro-Vidal A.C."/>
            <person name="Benko-Iseppon A.M."/>
        </authorList>
    </citation>
    <scope>NUCLEOTIDE SEQUENCE [LARGE SCALE GENOMIC DNA]</scope>
    <source>
        <tissue evidence="1">Leaves</tissue>
    </source>
</reference>
<dbReference type="EMBL" id="JASCZI010062774">
    <property type="protein sequence ID" value="MED6140820.1"/>
    <property type="molecule type" value="Genomic_DNA"/>
</dbReference>
<dbReference type="InterPro" id="IPR016162">
    <property type="entry name" value="Ald_DH_N"/>
</dbReference>
<sequence length="53" mass="5709">MQVQGSVMERAFALGAEVGISTRRSHAHGPVGVENLLTNRWILRGNGQVVHGD</sequence>
<organism evidence="1 2">
    <name type="scientific">Stylosanthes scabra</name>
    <dbReference type="NCBI Taxonomy" id="79078"/>
    <lineage>
        <taxon>Eukaryota</taxon>
        <taxon>Viridiplantae</taxon>
        <taxon>Streptophyta</taxon>
        <taxon>Embryophyta</taxon>
        <taxon>Tracheophyta</taxon>
        <taxon>Spermatophyta</taxon>
        <taxon>Magnoliopsida</taxon>
        <taxon>eudicotyledons</taxon>
        <taxon>Gunneridae</taxon>
        <taxon>Pentapetalae</taxon>
        <taxon>rosids</taxon>
        <taxon>fabids</taxon>
        <taxon>Fabales</taxon>
        <taxon>Fabaceae</taxon>
        <taxon>Papilionoideae</taxon>
        <taxon>50 kb inversion clade</taxon>
        <taxon>dalbergioids sensu lato</taxon>
        <taxon>Dalbergieae</taxon>
        <taxon>Pterocarpus clade</taxon>
        <taxon>Stylosanthes</taxon>
    </lineage>
</organism>
<dbReference type="PANTHER" id="PTHR11063">
    <property type="entry name" value="GLUTAMATE SEMIALDEHYDE DEHYDROGENASE"/>
    <property type="match status" value="1"/>
</dbReference>
<protein>
    <submittedName>
        <fullName evidence="1">Delta-1-pyrroline-5-carboxylate synthase</fullName>
    </submittedName>
</protein>
<accession>A0ABU6SWW0</accession>
<dbReference type="Proteomes" id="UP001341840">
    <property type="component" value="Unassembled WGS sequence"/>
</dbReference>
<proteinExistence type="predicted"/>
<gene>
    <name evidence="1" type="primary">P5CS_3</name>
    <name evidence="1" type="ORF">PIB30_097113</name>
</gene>
<comment type="caution">
    <text evidence="1">The sequence shown here is derived from an EMBL/GenBank/DDBJ whole genome shotgun (WGS) entry which is preliminary data.</text>
</comment>
<keyword evidence="2" id="KW-1185">Reference proteome</keyword>
<dbReference type="PANTHER" id="PTHR11063:SF8">
    <property type="entry name" value="DELTA-1-PYRROLINE-5-CARBOXYLATE SYNTHASE"/>
    <property type="match status" value="1"/>
</dbReference>
<name>A0ABU6SWW0_9FABA</name>
<evidence type="ECO:0000313" key="1">
    <source>
        <dbReference type="EMBL" id="MED6140820.1"/>
    </source>
</evidence>
<evidence type="ECO:0000313" key="2">
    <source>
        <dbReference type="Proteomes" id="UP001341840"/>
    </source>
</evidence>
<dbReference type="Gene3D" id="3.40.605.10">
    <property type="entry name" value="Aldehyde Dehydrogenase, Chain A, domain 1"/>
    <property type="match status" value="1"/>
</dbReference>
<dbReference type="InterPro" id="IPR016161">
    <property type="entry name" value="Ald_DH/histidinol_DH"/>
</dbReference>